<dbReference type="EMBL" id="ML145338">
    <property type="protein sequence ID" value="TBU51341.1"/>
    <property type="molecule type" value="Genomic_DNA"/>
</dbReference>
<dbReference type="Proteomes" id="UP000292082">
    <property type="component" value="Unassembled WGS sequence"/>
</dbReference>
<accession>A0A4Q9NKE6</accession>
<organism evidence="1 2">
    <name type="scientific">Dichomitus squalens</name>
    <dbReference type="NCBI Taxonomy" id="114155"/>
    <lineage>
        <taxon>Eukaryota</taxon>
        <taxon>Fungi</taxon>
        <taxon>Dikarya</taxon>
        <taxon>Basidiomycota</taxon>
        <taxon>Agaricomycotina</taxon>
        <taxon>Agaricomycetes</taxon>
        <taxon>Polyporales</taxon>
        <taxon>Polyporaceae</taxon>
        <taxon>Dichomitus</taxon>
    </lineage>
</organism>
<name>A0A4Q9NKE6_9APHY</name>
<gene>
    <name evidence="1" type="ORF">BD310DRAFT_834634</name>
</gene>
<proteinExistence type="predicted"/>
<evidence type="ECO:0000313" key="2">
    <source>
        <dbReference type="Proteomes" id="UP000292082"/>
    </source>
</evidence>
<sequence>MRSLESSDRLLSWTYPAPSYACVWLACNPLHTTSTTQQPGVPPEGEPDGRRGCDAFAHHKRDRDVAHRNQSIHRRLLQEHLGEGYPSRTRVWRALALLVESGMIYCALLLAAVIDQIDQPTGPAGPTEPDSLFQNIITFFTYGCFVHIVAIYPVLIIVLVAMQRSPIDAGITQYLHLAADPSGTERNGERTSTLVFGPAEPGLSTFHNSMPDTIIELQARSKPQSDGQIEECATFDMGWDQGAAA</sequence>
<reference evidence="1 2" key="1">
    <citation type="submission" date="2019-01" db="EMBL/GenBank/DDBJ databases">
        <title>Draft genome sequences of three monokaryotic isolates of the white-rot basidiomycete fungus Dichomitus squalens.</title>
        <authorList>
            <consortium name="DOE Joint Genome Institute"/>
            <person name="Lopez S.C."/>
            <person name="Andreopoulos B."/>
            <person name="Pangilinan J."/>
            <person name="Lipzen A."/>
            <person name="Riley R."/>
            <person name="Ahrendt S."/>
            <person name="Ng V."/>
            <person name="Barry K."/>
            <person name="Daum C."/>
            <person name="Grigoriev I.V."/>
            <person name="Hilden K.S."/>
            <person name="Makela M.R."/>
            <person name="de Vries R.P."/>
        </authorList>
    </citation>
    <scope>NUCLEOTIDE SEQUENCE [LARGE SCALE GENOMIC DNA]</scope>
    <source>
        <strain evidence="1 2">CBS 464.89</strain>
    </source>
</reference>
<protein>
    <submittedName>
        <fullName evidence="1">Uncharacterized protein</fullName>
    </submittedName>
</protein>
<dbReference type="PROSITE" id="PS51257">
    <property type="entry name" value="PROKAR_LIPOPROTEIN"/>
    <property type="match status" value="1"/>
</dbReference>
<keyword evidence="2" id="KW-1185">Reference proteome</keyword>
<evidence type="ECO:0000313" key="1">
    <source>
        <dbReference type="EMBL" id="TBU51341.1"/>
    </source>
</evidence>
<dbReference type="AlphaFoldDB" id="A0A4Q9NKE6"/>